<organism evidence="6 7">
    <name type="scientific">Plakobranchus ocellatus</name>
    <dbReference type="NCBI Taxonomy" id="259542"/>
    <lineage>
        <taxon>Eukaryota</taxon>
        <taxon>Metazoa</taxon>
        <taxon>Spiralia</taxon>
        <taxon>Lophotrochozoa</taxon>
        <taxon>Mollusca</taxon>
        <taxon>Gastropoda</taxon>
        <taxon>Heterobranchia</taxon>
        <taxon>Euthyneura</taxon>
        <taxon>Panpulmonata</taxon>
        <taxon>Sacoglossa</taxon>
        <taxon>Placobranchoidea</taxon>
        <taxon>Plakobranchidae</taxon>
        <taxon>Plakobranchus</taxon>
    </lineage>
</organism>
<evidence type="ECO:0000256" key="3">
    <source>
        <dbReference type="ARBA" id="ARBA00022989"/>
    </source>
</evidence>
<evidence type="ECO:0000256" key="5">
    <source>
        <dbReference type="SAM" id="Phobius"/>
    </source>
</evidence>
<reference evidence="6 7" key="1">
    <citation type="journal article" date="2021" name="Elife">
        <title>Chloroplast acquisition without the gene transfer in kleptoplastic sea slugs, Plakobranchus ocellatus.</title>
        <authorList>
            <person name="Maeda T."/>
            <person name="Takahashi S."/>
            <person name="Yoshida T."/>
            <person name="Shimamura S."/>
            <person name="Takaki Y."/>
            <person name="Nagai Y."/>
            <person name="Toyoda A."/>
            <person name="Suzuki Y."/>
            <person name="Arimoto A."/>
            <person name="Ishii H."/>
            <person name="Satoh N."/>
            <person name="Nishiyama T."/>
            <person name="Hasebe M."/>
            <person name="Maruyama T."/>
            <person name="Minagawa J."/>
            <person name="Obokata J."/>
            <person name="Shigenobu S."/>
        </authorList>
    </citation>
    <scope>NUCLEOTIDE SEQUENCE [LARGE SCALE GENOMIC DNA]</scope>
</reference>
<evidence type="ECO:0000256" key="2">
    <source>
        <dbReference type="ARBA" id="ARBA00022692"/>
    </source>
</evidence>
<comment type="subcellular location">
    <subcellularLocation>
        <location evidence="1">Membrane</location>
        <topology evidence="1">Multi-pass membrane protein</topology>
    </subcellularLocation>
</comment>
<evidence type="ECO:0000256" key="1">
    <source>
        <dbReference type="ARBA" id="ARBA00004141"/>
    </source>
</evidence>
<dbReference type="GO" id="GO:0005385">
    <property type="term" value="F:zinc ion transmembrane transporter activity"/>
    <property type="evidence" value="ECO:0007669"/>
    <property type="project" value="TreeGrafter"/>
</dbReference>
<feature type="transmembrane region" description="Helical" evidence="5">
    <location>
        <begin position="326"/>
        <end position="343"/>
    </location>
</feature>
<feature type="transmembrane region" description="Helical" evidence="5">
    <location>
        <begin position="81"/>
        <end position="99"/>
    </location>
</feature>
<dbReference type="PANTHER" id="PTHR16950">
    <property type="entry name" value="ZINC TRANSPORTER SLC39A7 HISTIDINE-RICH MEMBRANE PROTEIN KE4"/>
    <property type="match status" value="1"/>
</dbReference>
<dbReference type="EMBL" id="BLXT01003909">
    <property type="protein sequence ID" value="GFO07741.1"/>
    <property type="molecule type" value="Genomic_DNA"/>
</dbReference>
<dbReference type="Pfam" id="PF02535">
    <property type="entry name" value="Zip"/>
    <property type="match status" value="1"/>
</dbReference>
<name>A0AAV4AMD1_9GAST</name>
<protein>
    <submittedName>
        <fullName evidence="6">Zinc transporter zip13-like</fullName>
    </submittedName>
</protein>
<evidence type="ECO:0000313" key="7">
    <source>
        <dbReference type="Proteomes" id="UP000735302"/>
    </source>
</evidence>
<keyword evidence="4 5" id="KW-0472">Membrane</keyword>
<feature type="transmembrane region" description="Helical" evidence="5">
    <location>
        <begin position="262"/>
        <end position="280"/>
    </location>
</feature>
<feature type="transmembrane region" description="Helical" evidence="5">
    <location>
        <begin position="43"/>
        <end position="61"/>
    </location>
</feature>
<dbReference type="InterPro" id="IPR003689">
    <property type="entry name" value="ZIP"/>
</dbReference>
<feature type="transmembrane region" description="Helical" evidence="5">
    <location>
        <begin position="292"/>
        <end position="314"/>
    </location>
</feature>
<proteinExistence type="predicted"/>
<evidence type="ECO:0000256" key="4">
    <source>
        <dbReference type="ARBA" id="ARBA00023136"/>
    </source>
</evidence>
<dbReference type="GO" id="GO:0016020">
    <property type="term" value="C:membrane"/>
    <property type="evidence" value="ECO:0007669"/>
    <property type="project" value="UniProtKB-SubCell"/>
</dbReference>
<dbReference type="Proteomes" id="UP000735302">
    <property type="component" value="Unassembled WGS sequence"/>
</dbReference>
<accession>A0AAV4AMD1</accession>
<dbReference type="AlphaFoldDB" id="A0AAV4AMD1"/>
<keyword evidence="7" id="KW-1185">Reference proteome</keyword>
<keyword evidence="2 5" id="KW-0812">Transmembrane</keyword>
<dbReference type="GO" id="GO:0006882">
    <property type="term" value="P:intracellular zinc ion homeostasis"/>
    <property type="evidence" value="ECO:0007669"/>
    <property type="project" value="TreeGrafter"/>
</dbReference>
<comment type="caution">
    <text evidence="6">The sequence shown here is derived from an EMBL/GenBank/DDBJ whole genome shotgun (WGS) entry which is preliminary data.</text>
</comment>
<sequence>MLWFGKTPSGRFAKRVSFSFRDLSLVLECHVSTVKLEKPAKKLRLMLSFAVGSLLGDVFLHLLPEVWAHMDRENHGNHTRIGLWVITGLLAFMIVEKLMGDETQYEKTSDSLCDGASDLSDSNTILSSSSLSGSSPDSQMFKKHIANSKRVNHQGNKSPNGESHIYQRKVEASAKLKPKNREGPGKTSTGSSKIKVSGYLNLLANVVDNFTHGLAVAASFCISTKVGLATTVAILLHEVPHEVGDFAILLRSGFDRWKAAKAQFLTASGGVVGAVTALTAESAQVAGERTAWILPFTSGGFMYIALVTVVPDLLEEKHGWESLKQVVCICFGVLSMVCVTILFET</sequence>
<keyword evidence="3 5" id="KW-1133">Transmembrane helix</keyword>
<evidence type="ECO:0000313" key="6">
    <source>
        <dbReference type="EMBL" id="GFO07741.1"/>
    </source>
</evidence>
<gene>
    <name evidence="6" type="ORF">PoB_003424600</name>
</gene>
<dbReference type="PANTHER" id="PTHR16950:SF16">
    <property type="entry name" value="ZINC TRANSPORTER ZIP13"/>
    <property type="match status" value="1"/>
</dbReference>